<keyword evidence="12" id="KW-1185">Reference proteome</keyword>
<protein>
    <recommendedName>
        <fullName evidence="3 10">Protein phosphatase CheZ</fullName>
        <ecNumber evidence="10">3.1.3.-</ecNumber>
    </recommendedName>
    <alternativeName>
        <fullName evidence="9 10">Chemotaxis protein CheZ</fullName>
    </alternativeName>
</protein>
<keyword evidence="6 10" id="KW-0283">Flagellar rotation</keyword>
<organism evidence="11 12">
    <name type="scientific">Ramlibacter aquaticus</name>
    <dbReference type="NCBI Taxonomy" id="2780094"/>
    <lineage>
        <taxon>Bacteria</taxon>
        <taxon>Pseudomonadati</taxon>
        <taxon>Pseudomonadota</taxon>
        <taxon>Betaproteobacteria</taxon>
        <taxon>Burkholderiales</taxon>
        <taxon>Comamonadaceae</taxon>
        <taxon>Ramlibacter</taxon>
    </lineage>
</organism>
<keyword evidence="4 10" id="KW-0963">Cytoplasm</keyword>
<evidence type="ECO:0000256" key="10">
    <source>
        <dbReference type="PIRNR" id="PIRNR002884"/>
    </source>
</evidence>
<comment type="function">
    <text evidence="10">Plays an important role in bacterial chemotaxis signal transduction pathway by accelerating the dephosphorylation of phosphorylated CheY (CheY-P).</text>
</comment>
<dbReference type="InterPro" id="IPR050992">
    <property type="entry name" value="CheZ_family_phosphatases"/>
</dbReference>
<evidence type="ECO:0000256" key="3">
    <source>
        <dbReference type="ARBA" id="ARBA00018484"/>
    </source>
</evidence>
<dbReference type="Proteomes" id="UP000715965">
    <property type="component" value="Unassembled WGS sequence"/>
</dbReference>
<dbReference type="PANTHER" id="PTHR43693:SF1">
    <property type="entry name" value="PROTEIN PHOSPHATASE CHEZ"/>
    <property type="match status" value="1"/>
</dbReference>
<keyword evidence="8 10" id="KW-0904">Protein phosphatase</keyword>
<dbReference type="Pfam" id="PF04344">
    <property type="entry name" value="CheZ"/>
    <property type="match status" value="1"/>
</dbReference>
<evidence type="ECO:0000256" key="8">
    <source>
        <dbReference type="ARBA" id="ARBA00022912"/>
    </source>
</evidence>
<evidence type="ECO:0000256" key="2">
    <source>
        <dbReference type="ARBA" id="ARBA00005908"/>
    </source>
</evidence>
<name>A0ABR9SBG5_9BURK</name>
<comment type="subunit">
    <text evidence="10">Homodimer.</text>
</comment>
<keyword evidence="7 10" id="KW-0378">Hydrolase</keyword>
<dbReference type="EC" id="3.1.3.-" evidence="10"/>
<dbReference type="PANTHER" id="PTHR43693">
    <property type="entry name" value="PROTEIN PHOSPHATASE CHEZ"/>
    <property type="match status" value="1"/>
</dbReference>
<dbReference type="Gene3D" id="1.10.287.500">
    <property type="entry name" value="Helix hairpin bin"/>
    <property type="match status" value="1"/>
</dbReference>
<dbReference type="SUPFAM" id="SSF75708">
    <property type="entry name" value="Chemotaxis phosphatase CheZ"/>
    <property type="match status" value="1"/>
</dbReference>
<gene>
    <name evidence="11" type="ORF">IM725_01275</name>
</gene>
<comment type="similarity">
    <text evidence="2 10">Belongs to the CheZ family.</text>
</comment>
<dbReference type="InterPro" id="IPR007439">
    <property type="entry name" value="Chemotax_Pase_CheZ"/>
</dbReference>
<dbReference type="EMBL" id="JADDOJ010000003">
    <property type="protein sequence ID" value="MBE7939199.1"/>
    <property type="molecule type" value="Genomic_DNA"/>
</dbReference>
<sequence length="199" mass="21649">MAEVLTAKPDEAQHFYQRVGEITRQLHDALRELGYDKQIQSSLGRLPDARSRLSFIARVTGEAAEKVLNTVDAAQARQGLLLDEVTRVEAMLDSGRPPAGALRDFTKFVRDNAEATHTQLTEIMMAQDFHDLTGQTVGKVVQTAADLEDKLLKLLLDASPPEVVAEHGMLDGPVADATGRTDVVTDQAGVDDLLESLGF</sequence>
<keyword evidence="5 10" id="KW-0145">Chemotaxis</keyword>
<evidence type="ECO:0000313" key="11">
    <source>
        <dbReference type="EMBL" id="MBE7939199.1"/>
    </source>
</evidence>
<accession>A0ABR9SBG5</accession>
<proteinExistence type="inferred from homology"/>
<evidence type="ECO:0000256" key="4">
    <source>
        <dbReference type="ARBA" id="ARBA00022490"/>
    </source>
</evidence>
<evidence type="ECO:0000256" key="5">
    <source>
        <dbReference type="ARBA" id="ARBA00022500"/>
    </source>
</evidence>
<dbReference type="RefSeq" id="WP_193778751.1">
    <property type="nucleotide sequence ID" value="NZ_JADDOJ010000003.1"/>
</dbReference>
<comment type="subcellular location">
    <subcellularLocation>
        <location evidence="1 10">Cytoplasm</location>
    </subcellularLocation>
</comment>
<reference evidence="11 12" key="1">
    <citation type="submission" date="2020-10" db="EMBL/GenBank/DDBJ databases">
        <title>Draft genome of Ramlibacter aquaticus LMG 30558.</title>
        <authorList>
            <person name="Props R."/>
        </authorList>
    </citation>
    <scope>NUCLEOTIDE SEQUENCE [LARGE SCALE GENOMIC DNA]</scope>
    <source>
        <strain evidence="11 12">LMG 30558</strain>
    </source>
</reference>
<evidence type="ECO:0000256" key="7">
    <source>
        <dbReference type="ARBA" id="ARBA00022801"/>
    </source>
</evidence>
<evidence type="ECO:0000256" key="6">
    <source>
        <dbReference type="ARBA" id="ARBA00022779"/>
    </source>
</evidence>
<evidence type="ECO:0000256" key="9">
    <source>
        <dbReference type="ARBA" id="ARBA00029599"/>
    </source>
</evidence>
<evidence type="ECO:0000313" key="12">
    <source>
        <dbReference type="Proteomes" id="UP000715965"/>
    </source>
</evidence>
<dbReference type="PIRSF" id="PIRSF002884">
    <property type="entry name" value="CheZ"/>
    <property type="match status" value="1"/>
</dbReference>
<evidence type="ECO:0000256" key="1">
    <source>
        <dbReference type="ARBA" id="ARBA00004496"/>
    </source>
</evidence>
<comment type="caution">
    <text evidence="11">The sequence shown here is derived from an EMBL/GenBank/DDBJ whole genome shotgun (WGS) entry which is preliminary data.</text>
</comment>